<evidence type="ECO:0000256" key="2">
    <source>
        <dbReference type="ARBA" id="ARBA00022692"/>
    </source>
</evidence>
<keyword evidence="4 6" id="KW-0472">Membrane</keyword>
<feature type="transmembrane region" description="Helical" evidence="6">
    <location>
        <begin position="158"/>
        <end position="182"/>
    </location>
</feature>
<sequence length="366" mass="38036">MIVGALAAGALLVAPMAAMEPRDLPLAVVNLDQGFTTPQVTVEAGKQVAEAVSTNDMDGLVAWQQLDSQAALDEALADNDVYAALVVPADFSESQVMAQQGAGAAAPLTLIVNEGKHPMVTAQLSASLGGLAPAGLPVEIVTEAYHEIPEAIGLTATILPMVFMILVYIVAYAGGITVRGALPLDGAVTTAASQPAHRVRRALLQLGIAVCAAIVTGATATWVLTLFAPDLTFHVAGAVTFLAIAAFALMTVVIGSVNWLGMGGMVVPVGILLLGLGTANMPFEFLPAFWQDLVYPWNPLRFLAEGSRALLFQDAGWWNAATPALVLTGLVGAVLVLSSVFTPRGRSRSRRRPERSPSGPCPRLSA</sequence>
<evidence type="ECO:0000256" key="1">
    <source>
        <dbReference type="ARBA" id="ARBA00004141"/>
    </source>
</evidence>
<evidence type="ECO:0000256" key="6">
    <source>
        <dbReference type="SAM" id="Phobius"/>
    </source>
</evidence>
<dbReference type="Pfam" id="PF12698">
    <property type="entry name" value="ABC2_membrane_3"/>
    <property type="match status" value="1"/>
</dbReference>
<reference evidence="8 9" key="1">
    <citation type="submission" date="2020-08" db="EMBL/GenBank/DDBJ databases">
        <title>Genome sequence of Tessaracoccus defluvii JCM 17540T.</title>
        <authorList>
            <person name="Hyun D.-W."/>
            <person name="Bae J.-W."/>
        </authorList>
    </citation>
    <scope>NUCLEOTIDE SEQUENCE [LARGE SCALE GENOMIC DNA]</scope>
    <source>
        <strain evidence="8 9">JCM 17540</strain>
    </source>
</reference>
<organism evidence="8 9">
    <name type="scientific">Tessaracoccus defluvii</name>
    <dbReference type="NCBI Taxonomy" id="1285901"/>
    <lineage>
        <taxon>Bacteria</taxon>
        <taxon>Bacillati</taxon>
        <taxon>Actinomycetota</taxon>
        <taxon>Actinomycetes</taxon>
        <taxon>Propionibacteriales</taxon>
        <taxon>Propionibacteriaceae</taxon>
        <taxon>Tessaracoccus</taxon>
    </lineage>
</organism>
<dbReference type="Proteomes" id="UP000516117">
    <property type="component" value="Chromosome"/>
</dbReference>
<dbReference type="GO" id="GO:0140359">
    <property type="term" value="F:ABC-type transporter activity"/>
    <property type="evidence" value="ECO:0007669"/>
    <property type="project" value="InterPro"/>
</dbReference>
<evidence type="ECO:0000313" key="8">
    <source>
        <dbReference type="EMBL" id="QNP55474.1"/>
    </source>
</evidence>
<evidence type="ECO:0000313" key="9">
    <source>
        <dbReference type="Proteomes" id="UP000516117"/>
    </source>
</evidence>
<dbReference type="RefSeq" id="WP_187720604.1">
    <property type="nucleotide sequence ID" value="NZ_CP060789.1"/>
</dbReference>
<feature type="region of interest" description="Disordered" evidence="5">
    <location>
        <begin position="345"/>
        <end position="366"/>
    </location>
</feature>
<feature type="transmembrane region" description="Helical" evidence="6">
    <location>
        <begin position="266"/>
        <end position="290"/>
    </location>
</feature>
<evidence type="ECO:0000256" key="5">
    <source>
        <dbReference type="SAM" id="MobiDB-lite"/>
    </source>
</evidence>
<evidence type="ECO:0000256" key="3">
    <source>
        <dbReference type="ARBA" id="ARBA00022989"/>
    </source>
</evidence>
<feature type="transmembrane region" description="Helical" evidence="6">
    <location>
        <begin position="203"/>
        <end position="225"/>
    </location>
</feature>
<proteinExistence type="predicted"/>
<name>A0A7H0H4K8_9ACTN</name>
<dbReference type="PANTHER" id="PTHR43077:SF5">
    <property type="entry name" value="PHAGE INFECTION PROTEIN"/>
    <property type="match status" value="1"/>
</dbReference>
<feature type="domain" description="ABC-2 type transporter transmembrane" evidence="7">
    <location>
        <begin position="3"/>
        <end position="337"/>
    </location>
</feature>
<dbReference type="EMBL" id="CP060789">
    <property type="protein sequence ID" value="QNP55474.1"/>
    <property type="molecule type" value="Genomic_DNA"/>
</dbReference>
<feature type="transmembrane region" description="Helical" evidence="6">
    <location>
        <begin position="231"/>
        <end position="254"/>
    </location>
</feature>
<feature type="compositionally biased region" description="Low complexity" evidence="5">
    <location>
        <begin position="356"/>
        <end position="366"/>
    </location>
</feature>
<gene>
    <name evidence="8" type="ORF">H9L22_14935</name>
</gene>
<dbReference type="InterPro" id="IPR013525">
    <property type="entry name" value="ABC2_TM"/>
</dbReference>
<evidence type="ECO:0000256" key="4">
    <source>
        <dbReference type="ARBA" id="ARBA00023136"/>
    </source>
</evidence>
<evidence type="ECO:0000259" key="7">
    <source>
        <dbReference type="Pfam" id="PF12698"/>
    </source>
</evidence>
<dbReference type="GO" id="GO:0016020">
    <property type="term" value="C:membrane"/>
    <property type="evidence" value="ECO:0007669"/>
    <property type="project" value="UniProtKB-SubCell"/>
</dbReference>
<keyword evidence="9" id="KW-1185">Reference proteome</keyword>
<feature type="transmembrane region" description="Helical" evidence="6">
    <location>
        <begin position="320"/>
        <end position="342"/>
    </location>
</feature>
<keyword evidence="2 6" id="KW-0812">Transmembrane</keyword>
<dbReference type="KEGG" id="tdf:H9L22_14935"/>
<accession>A0A7H0H4K8</accession>
<comment type="subcellular location">
    <subcellularLocation>
        <location evidence="1">Membrane</location>
        <topology evidence="1">Multi-pass membrane protein</topology>
    </subcellularLocation>
</comment>
<dbReference type="PANTHER" id="PTHR43077">
    <property type="entry name" value="TRANSPORT PERMEASE YVFS-RELATED"/>
    <property type="match status" value="1"/>
</dbReference>
<keyword evidence="3 6" id="KW-1133">Transmembrane helix</keyword>
<protein>
    <submittedName>
        <fullName evidence="8">DUF3533 domain-containing protein</fullName>
    </submittedName>
</protein>
<dbReference type="AlphaFoldDB" id="A0A7H0H4K8"/>
<dbReference type="InterPro" id="IPR051328">
    <property type="entry name" value="T7SS_ABC-Transporter"/>
</dbReference>